<dbReference type="RefSeq" id="WP_311346546.1">
    <property type="nucleotide sequence ID" value="NZ_JAVREI010000015.1"/>
</dbReference>
<keyword evidence="4" id="KW-1185">Reference proteome</keyword>
<gene>
    <name evidence="3" type="ORF">RM425_17730</name>
</gene>
<protein>
    <submittedName>
        <fullName evidence="3">DUF1990 domain-containing protein</fullName>
    </submittedName>
</protein>
<dbReference type="Pfam" id="PF09348">
    <property type="entry name" value="DUF1990"/>
    <property type="match status" value="1"/>
</dbReference>
<dbReference type="EMBL" id="JAVREI010000015">
    <property type="protein sequence ID" value="MDT0277743.1"/>
    <property type="molecule type" value="Genomic_DNA"/>
</dbReference>
<name>A0ABU2KC29_9ACTN</name>
<evidence type="ECO:0000259" key="2">
    <source>
        <dbReference type="Pfam" id="PF09348"/>
    </source>
</evidence>
<dbReference type="PIRSF" id="PIRSF010260">
    <property type="entry name" value="UCP010260"/>
    <property type="match status" value="1"/>
</dbReference>
<feature type="region of interest" description="Disordered" evidence="1">
    <location>
        <begin position="1"/>
        <end position="26"/>
    </location>
</feature>
<sequence length="185" mass="19991">MDVAARPLTYSSPGAPAPGEETWAPPAGFRAHERTVPVGSGDARWEKLREAVLGWGVKVRSGFDVEPVDGAGLRVAEGRTFLLHARLGPLTVREPVRVVAVVEQDRRCGFAYGTLTGHPVSGEEAFVLTRDGSGAIALTLRSLTRAGHGPWRPVFPALLVAQRLYRRRYERALLRPPGDPSHSAA</sequence>
<proteinExistence type="predicted"/>
<accession>A0ABU2KC29</accession>
<dbReference type="InterPro" id="IPR014457">
    <property type="entry name" value="UCP010260"/>
</dbReference>
<dbReference type="InterPro" id="IPR018960">
    <property type="entry name" value="DUF1990"/>
</dbReference>
<reference evidence="4" key="1">
    <citation type="submission" date="2023-07" db="EMBL/GenBank/DDBJ databases">
        <title>30 novel species of actinomycetes from the DSMZ collection.</title>
        <authorList>
            <person name="Nouioui I."/>
        </authorList>
    </citation>
    <scope>NUCLEOTIDE SEQUENCE [LARGE SCALE GENOMIC DNA]</scope>
    <source>
        <strain evidence="4">DSM 46792</strain>
    </source>
</reference>
<dbReference type="Proteomes" id="UP001183222">
    <property type="component" value="Unassembled WGS sequence"/>
</dbReference>
<feature type="domain" description="DUF1990" evidence="2">
    <location>
        <begin position="23"/>
        <end position="171"/>
    </location>
</feature>
<comment type="caution">
    <text evidence="3">The sequence shown here is derived from an EMBL/GenBank/DDBJ whole genome shotgun (WGS) entry which is preliminary data.</text>
</comment>
<dbReference type="PANTHER" id="PTHR34202">
    <property type="entry name" value="UPF0548 PROTEIN"/>
    <property type="match status" value="1"/>
</dbReference>
<evidence type="ECO:0000313" key="3">
    <source>
        <dbReference type="EMBL" id="MDT0277743.1"/>
    </source>
</evidence>
<evidence type="ECO:0000313" key="4">
    <source>
        <dbReference type="Proteomes" id="UP001183222"/>
    </source>
</evidence>
<evidence type="ECO:0000256" key="1">
    <source>
        <dbReference type="SAM" id="MobiDB-lite"/>
    </source>
</evidence>
<organism evidence="3 4">
    <name type="scientific">Blastococcus goldschmidtiae</name>
    <dbReference type="NCBI Taxonomy" id="3075546"/>
    <lineage>
        <taxon>Bacteria</taxon>
        <taxon>Bacillati</taxon>
        <taxon>Actinomycetota</taxon>
        <taxon>Actinomycetes</taxon>
        <taxon>Geodermatophilales</taxon>
        <taxon>Geodermatophilaceae</taxon>
        <taxon>Blastococcus</taxon>
    </lineage>
</organism>
<dbReference type="PANTHER" id="PTHR34202:SF1">
    <property type="entry name" value="UPF0548 PROTEIN"/>
    <property type="match status" value="1"/>
</dbReference>